<evidence type="ECO:0000313" key="5">
    <source>
        <dbReference type="Proteomes" id="UP000245768"/>
    </source>
</evidence>
<dbReference type="Gene3D" id="3.40.50.720">
    <property type="entry name" value="NAD(P)-binding Rossmann-like Domain"/>
    <property type="match status" value="1"/>
</dbReference>
<dbReference type="AlphaFoldDB" id="A0A316YL60"/>
<comment type="similarity">
    <text evidence="1">Belongs to the short-chain dehydrogenases/reductases (SDR) family.</text>
</comment>
<gene>
    <name evidence="4" type="ORF">FA10DRAFT_285674</name>
</gene>
<dbReference type="RefSeq" id="XP_025377157.1">
    <property type="nucleotide sequence ID" value="XM_025524017.1"/>
</dbReference>
<dbReference type="InterPro" id="IPR036291">
    <property type="entry name" value="NAD(P)-bd_dom_sf"/>
</dbReference>
<dbReference type="SUPFAM" id="SSF51735">
    <property type="entry name" value="NAD(P)-binding Rossmann-fold domains"/>
    <property type="match status" value="1"/>
</dbReference>
<dbReference type="GeneID" id="37045933"/>
<dbReference type="PANTHER" id="PTHR24320:SF282">
    <property type="entry name" value="WW DOMAIN-CONTAINING OXIDOREDUCTASE"/>
    <property type="match status" value="1"/>
</dbReference>
<proteinExistence type="inferred from homology"/>
<dbReference type="InterPro" id="IPR002347">
    <property type="entry name" value="SDR_fam"/>
</dbReference>
<protein>
    <submittedName>
        <fullName evidence="4">NAD(P)-binding protein</fullName>
    </submittedName>
</protein>
<dbReference type="InParanoid" id="A0A316YL60"/>
<dbReference type="Proteomes" id="UP000245768">
    <property type="component" value="Unassembled WGS sequence"/>
</dbReference>
<evidence type="ECO:0000256" key="2">
    <source>
        <dbReference type="ARBA" id="ARBA00022857"/>
    </source>
</evidence>
<dbReference type="PANTHER" id="PTHR24320">
    <property type="entry name" value="RETINOL DEHYDROGENASE"/>
    <property type="match status" value="1"/>
</dbReference>
<reference evidence="4 5" key="1">
    <citation type="journal article" date="2018" name="Mol. Biol. Evol.">
        <title>Broad Genomic Sampling Reveals a Smut Pathogenic Ancestry of the Fungal Clade Ustilaginomycotina.</title>
        <authorList>
            <person name="Kijpornyongpan T."/>
            <person name="Mondo S.J."/>
            <person name="Barry K."/>
            <person name="Sandor L."/>
            <person name="Lee J."/>
            <person name="Lipzen A."/>
            <person name="Pangilinan J."/>
            <person name="LaButti K."/>
            <person name="Hainaut M."/>
            <person name="Henrissat B."/>
            <person name="Grigoriev I.V."/>
            <person name="Spatafora J.W."/>
            <person name="Aime M.C."/>
        </authorList>
    </citation>
    <scope>NUCLEOTIDE SEQUENCE [LARGE SCALE GENOMIC DNA]</scope>
    <source>
        <strain evidence="4 5">MCA 4198</strain>
    </source>
</reference>
<dbReference type="STRING" id="215250.A0A316YL60"/>
<name>A0A316YL60_9BASI</name>
<evidence type="ECO:0000256" key="3">
    <source>
        <dbReference type="ARBA" id="ARBA00023002"/>
    </source>
</evidence>
<keyword evidence="5" id="KW-1185">Reference proteome</keyword>
<keyword evidence="2" id="KW-0521">NADP</keyword>
<evidence type="ECO:0000313" key="4">
    <source>
        <dbReference type="EMBL" id="PWN89959.1"/>
    </source>
</evidence>
<accession>A0A316YL60</accession>
<dbReference type="OrthoDB" id="191139at2759"/>
<dbReference type="PRINTS" id="PR00081">
    <property type="entry name" value="GDHRDH"/>
</dbReference>
<organism evidence="4 5">
    <name type="scientific">Acaromyces ingoldii</name>
    <dbReference type="NCBI Taxonomy" id="215250"/>
    <lineage>
        <taxon>Eukaryota</taxon>
        <taxon>Fungi</taxon>
        <taxon>Dikarya</taxon>
        <taxon>Basidiomycota</taxon>
        <taxon>Ustilaginomycotina</taxon>
        <taxon>Exobasidiomycetes</taxon>
        <taxon>Exobasidiales</taxon>
        <taxon>Cryptobasidiaceae</taxon>
        <taxon>Acaromyces</taxon>
    </lineage>
</organism>
<dbReference type="GO" id="GO:0016491">
    <property type="term" value="F:oxidoreductase activity"/>
    <property type="evidence" value="ECO:0007669"/>
    <property type="project" value="UniProtKB-KW"/>
</dbReference>
<sequence length="347" mass="38830">MAALFQGMPSMQPLHTLLWENLPMTTPWEPKRDMPDQTGRVAIVTGGNSGVGYYTTLELMRKGARVYMASRDPERAAKAIAQLRDVKDDDGNLLKGEVKLLRCDLSDLESVRSAVDEFTQQESQLHLVFANAGIMFPPYDQKTAQGYEMQFGTHVLGHHVLIRNLLPVLRKTAAIPGQPKGAIRVCLTSSAGHNMHQRKGFDKHDPEWAKPLGVIGIRLPEQYHQIFRYGHSKFCNILQSKKYDREFGNDGIVFTSVNPGNMKTGLQRHMHGLGMTALFLSIQPILYPIQKGCINQLYATTAPENANLGGAYFGPWAKLSRPAFKAHDEGAQDNLYEWLEDHSKGFV</sequence>
<dbReference type="Pfam" id="PF00106">
    <property type="entry name" value="adh_short"/>
    <property type="match status" value="1"/>
</dbReference>
<dbReference type="EMBL" id="KZ819636">
    <property type="protein sequence ID" value="PWN89959.1"/>
    <property type="molecule type" value="Genomic_DNA"/>
</dbReference>
<evidence type="ECO:0000256" key="1">
    <source>
        <dbReference type="ARBA" id="ARBA00006484"/>
    </source>
</evidence>
<keyword evidence="3" id="KW-0560">Oxidoreductase</keyword>